<dbReference type="Proteomes" id="UP001165962">
    <property type="component" value="Unassembled WGS sequence"/>
</dbReference>
<evidence type="ECO:0000256" key="11">
    <source>
        <dbReference type="ARBA" id="ARBA00023136"/>
    </source>
</evidence>
<feature type="region of interest" description="Disordered" evidence="16">
    <location>
        <begin position="69"/>
        <end position="90"/>
    </location>
</feature>
<dbReference type="SUPFAM" id="SSF56601">
    <property type="entry name" value="beta-lactamase/transpeptidase-like"/>
    <property type="match status" value="1"/>
</dbReference>
<keyword evidence="11 17" id="KW-0472">Membrane</keyword>
<keyword evidence="7" id="KW-0378">Hydrolase</keyword>
<keyword evidence="12" id="KW-0511">Multifunctional enzyme</keyword>
<dbReference type="InterPro" id="IPR001264">
    <property type="entry name" value="Glyco_trans_51"/>
</dbReference>
<comment type="catalytic activity">
    <reaction evidence="14">
        <text>Preferential cleavage: (Ac)2-L-Lys-D-Ala-|-D-Ala. Also transpeptidation of peptidyl-alanyl moieties that are N-acyl substituents of D-alanine.</text>
        <dbReference type="EC" id="3.4.16.4"/>
    </reaction>
</comment>
<evidence type="ECO:0000256" key="2">
    <source>
        <dbReference type="ARBA" id="ARBA00022645"/>
    </source>
</evidence>
<dbReference type="Pfam" id="PF00912">
    <property type="entry name" value="Transgly"/>
    <property type="match status" value="1"/>
</dbReference>
<evidence type="ECO:0000256" key="14">
    <source>
        <dbReference type="ARBA" id="ARBA00034000"/>
    </source>
</evidence>
<comment type="caution">
    <text evidence="20">The sequence shown here is derived from an EMBL/GenBank/DDBJ whole genome shotgun (WGS) entry which is preliminary data.</text>
</comment>
<evidence type="ECO:0000313" key="20">
    <source>
        <dbReference type="EMBL" id="NHN32020.1"/>
    </source>
</evidence>
<keyword evidence="3" id="KW-0645">Protease</keyword>
<feature type="domain" description="Penicillin-binding protein transpeptidase" evidence="18">
    <location>
        <begin position="414"/>
        <end position="696"/>
    </location>
</feature>
<evidence type="ECO:0000256" key="9">
    <source>
        <dbReference type="ARBA" id="ARBA00022984"/>
    </source>
</evidence>
<feature type="compositionally biased region" description="Basic and acidic residues" evidence="16">
    <location>
        <begin position="723"/>
        <end position="766"/>
    </location>
</feature>
<dbReference type="InterPro" id="IPR001460">
    <property type="entry name" value="PCN-bd_Tpept"/>
</dbReference>
<accession>A0ABX0J9F7</accession>
<feature type="domain" description="Glycosyl transferase family 51" evidence="19">
    <location>
        <begin position="146"/>
        <end position="318"/>
    </location>
</feature>
<keyword evidence="13" id="KW-0961">Cell wall biogenesis/degradation</keyword>
<dbReference type="InterPro" id="IPR036950">
    <property type="entry name" value="PBP_transglycosylase"/>
</dbReference>
<keyword evidence="21" id="KW-1185">Reference proteome</keyword>
<evidence type="ECO:0000256" key="8">
    <source>
        <dbReference type="ARBA" id="ARBA00022960"/>
    </source>
</evidence>
<evidence type="ECO:0000259" key="18">
    <source>
        <dbReference type="Pfam" id="PF00905"/>
    </source>
</evidence>
<evidence type="ECO:0000256" key="17">
    <source>
        <dbReference type="SAM" id="Phobius"/>
    </source>
</evidence>
<keyword evidence="6 17" id="KW-0812">Transmembrane</keyword>
<evidence type="ECO:0000256" key="15">
    <source>
        <dbReference type="ARBA" id="ARBA00049902"/>
    </source>
</evidence>
<evidence type="ECO:0000256" key="4">
    <source>
        <dbReference type="ARBA" id="ARBA00022676"/>
    </source>
</evidence>
<gene>
    <name evidence="20" type="ORF">G9U52_19470</name>
</gene>
<dbReference type="InterPro" id="IPR023346">
    <property type="entry name" value="Lysozyme-like_dom_sf"/>
</dbReference>
<sequence>MQVFKIDRNRLRGIHMRQFSIGAWLRSLRQNPSTMNPPNAKKVKVIVAGRQLGQDNQGLETRGQMAQAGGQARMQDTQRTGGIPATSKPKRPRWRRKLVWGILGLLLLGSVLAAGLSSLWISRLDISKLEHPLPEPTLIMDRGGQSVSQLSSSRIIPVTIQQIPLDLRNAVIAVEDKRFYEHSGVDLWSITRALFRDLQAGSMKEGGSTLTQQLAKNLFLEADKTISRKLKEAGYAIKINMAYSKDEILELYLNSIYFGEGRWGVEGAAQEYFAKPVAQLTLDEAAMLAALPKAPSTYSPVKNKDKALERRNLVLALMKEQQFISDAAYTQAVAKPIVLKQQNEESLKGKYPSYVDYVIEEAVSLYGFSEGQILASGLRVYTYLDPLIQQTTEEVYSNDSLFPESPPDQLMQSGAVIIDHKTGGIQALVGTRGPQVYRGFNYATGLRRQPGSSFKPLAVYGPALELGYTPSSPLFDGELNIGGYQPKDWDGKTRGQVTLKEAVLRSWNIPAVWLLNEIGLDAGIDFATRAGIPLTKEDRNLSLALGGLSEGVSPLQMAQAYGAIANQGVLQQAHAILKITTKEGLPLVEAAPQQTTLTRPAVAYDLTLLLQEAVKSGTGQAASIGRPAAGKTGTTQLPATPEFSAIGANGAKDAWFVGFTPELTAAIWLGYAQTDQNHYLTTSGGAVPSTLFREIMTRVLRDVPVTAFSVPEGYQVSTAPVENPKEIKAPSKPETSKEKEKEQKEQEKEREKEQKEKPKDRNRGRD</sequence>
<evidence type="ECO:0000256" key="12">
    <source>
        <dbReference type="ARBA" id="ARBA00023268"/>
    </source>
</evidence>
<evidence type="ECO:0000256" key="1">
    <source>
        <dbReference type="ARBA" id="ARBA00022475"/>
    </source>
</evidence>
<name>A0ABX0J9F7_9BACL</name>
<dbReference type="PANTHER" id="PTHR32282">
    <property type="entry name" value="BINDING PROTEIN TRANSPEPTIDASE, PUTATIVE-RELATED"/>
    <property type="match status" value="1"/>
</dbReference>
<proteinExistence type="predicted"/>
<keyword evidence="2" id="KW-0121">Carboxypeptidase</keyword>
<dbReference type="SUPFAM" id="SSF53955">
    <property type="entry name" value="Lysozyme-like"/>
    <property type="match status" value="1"/>
</dbReference>
<evidence type="ECO:0000313" key="21">
    <source>
        <dbReference type="Proteomes" id="UP001165962"/>
    </source>
</evidence>
<evidence type="ECO:0000256" key="3">
    <source>
        <dbReference type="ARBA" id="ARBA00022670"/>
    </source>
</evidence>
<feature type="transmembrane region" description="Helical" evidence="17">
    <location>
        <begin position="98"/>
        <end position="121"/>
    </location>
</feature>
<keyword evidence="1" id="KW-1003">Cell membrane</keyword>
<evidence type="ECO:0000256" key="16">
    <source>
        <dbReference type="SAM" id="MobiDB-lite"/>
    </source>
</evidence>
<evidence type="ECO:0000256" key="13">
    <source>
        <dbReference type="ARBA" id="ARBA00023316"/>
    </source>
</evidence>
<dbReference type="Gene3D" id="1.10.3810.10">
    <property type="entry name" value="Biosynthetic peptidoglycan transglycosylase-like"/>
    <property type="match status" value="1"/>
</dbReference>
<dbReference type="Gene3D" id="3.40.710.10">
    <property type="entry name" value="DD-peptidase/beta-lactamase superfamily"/>
    <property type="match status" value="1"/>
</dbReference>
<dbReference type="InterPro" id="IPR012338">
    <property type="entry name" value="Beta-lactam/transpept-like"/>
</dbReference>
<keyword evidence="10 17" id="KW-1133">Transmembrane helix</keyword>
<dbReference type="EMBL" id="JAAOIW010000007">
    <property type="protein sequence ID" value="NHN32020.1"/>
    <property type="molecule type" value="Genomic_DNA"/>
</dbReference>
<keyword evidence="4" id="KW-0328">Glycosyltransferase</keyword>
<evidence type="ECO:0000256" key="5">
    <source>
        <dbReference type="ARBA" id="ARBA00022679"/>
    </source>
</evidence>
<dbReference type="NCBIfam" id="TIGR02074">
    <property type="entry name" value="PBP_1a_fam"/>
    <property type="match status" value="1"/>
</dbReference>
<evidence type="ECO:0000259" key="19">
    <source>
        <dbReference type="Pfam" id="PF00912"/>
    </source>
</evidence>
<dbReference type="InterPro" id="IPR050396">
    <property type="entry name" value="Glycosyltr_51/Transpeptidase"/>
</dbReference>
<evidence type="ECO:0000256" key="7">
    <source>
        <dbReference type="ARBA" id="ARBA00022801"/>
    </source>
</evidence>
<reference evidence="20" key="1">
    <citation type="submission" date="2020-03" db="EMBL/GenBank/DDBJ databases">
        <title>Draft sequencing of Paenibacilllus sp. S3N08.</title>
        <authorList>
            <person name="Kim D.-U."/>
        </authorList>
    </citation>
    <scope>NUCLEOTIDE SEQUENCE</scope>
    <source>
        <strain evidence="20">S3N08</strain>
    </source>
</reference>
<comment type="catalytic activity">
    <reaction evidence="15">
        <text>[GlcNAc-(1-&gt;4)-Mur2Ac(oyl-L-Ala-gamma-D-Glu-L-Lys-D-Ala-D-Ala)](n)-di-trans,octa-cis-undecaprenyl diphosphate + beta-D-GlcNAc-(1-&gt;4)-Mur2Ac(oyl-L-Ala-gamma-D-Glu-L-Lys-D-Ala-D-Ala)-di-trans,octa-cis-undecaprenyl diphosphate = [GlcNAc-(1-&gt;4)-Mur2Ac(oyl-L-Ala-gamma-D-Glu-L-Lys-D-Ala-D-Ala)](n+1)-di-trans,octa-cis-undecaprenyl diphosphate + di-trans,octa-cis-undecaprenyl diphosphate + H(+)</text>
        <dbReference type="Rhea" id="RHEA:23708"/>
        <dbReference type="Rhea" id="RHEA-COMP:9602"/>
        <dbReference type="Rhea" id="RHEA-COMP:9603"/>
        <dbReference type="ChEBI" id="CHEBI:15378"/>
        <dbReference type="ChEBI" id="CHEBI:58405"/>
        <dbReference type="ChEBI" id="CHEBI:60033"/>
        <dbReference type="ChEBI" id="CHEBI:78435"/>
        <dbReference type="EC" id="2.4.99.28"/>
    </reaction>
</comment>
<feature type="region of interest" description="Disordered" evidence="16">
    <location>
        <begin position="717"/>
        <end position="766"/>
    </location>
</feature>
<dbReference type="PANTHER" id="PTHR32282:SF32">
    <property type="entry name" value="PENICILLIN-BINDING PROTEIN 2A"/>
    <property type="match status" value="1"/>
</dbReference>
<keyword evidence="5" id="KW-0808">Transferase</keyword>
<organism evidence="20 21">
    <name type="scientific">Paenibacillus agricola</name>
    <dbReference type="NCBI Taxonomy" id="2716264"/>
    <lineage>
        <taxon>Bacteria</taxon>
        <taxon>Bacillati</taxon>
        <taxon>Bacillota</taxon>
        <taxon>Bacilli</taxon>
        <taxon>Bacillales</taxon>
        <taxon>Paenibacillaceae</taxon>
        <taxon>Paenibacillus</taxon>
    </lineage>
</organism>
<keyword evidence="9" id="KW-0573">Peptidoglycan synthesis</keyword>
<evidence type="ECO:0000256" key="6">
    <source>
        <dbReference type="ARBA" id="ARBA00022692"/>
    </source>
</evidence>
<dbReference type="Pfam" id="PF00905">
    <property type="entry name" value="Transpeptidase"/>
    <property type="match status" value="1"/>
</dbReference>
<keyword evidence="8" id="KW-0133">Cell shape</keyword>
<protein>
    <submittedName>
        <fullName evidence="20">PBP1A family penicillin-binding protein</fullName>
    </submittedName>
</protein>
<evidence type="ECO:0000256" key="10">
    <source>
        <dbReference type="ARBA" id="ARBA00022989"/>
    </source>
</evidence>